<comment type="caution">
    <text evidence="1">The sequence shown here is derived from an EMBL/GenBank/DDBJ whole genome shotgun (WGS) entry which is preliminary data.</text>
</comment>
<gene>
    <name evidence="1" type="ORF">RHMOL_Rhmol13G0146400</name>
</gene>
<accession>A0ACC0L7M3</accession>
<proteinExistence type="predicted"/>
<sequence length="68" mass="7729">MDTVIEGLDDYYEYLNQPAEEDVFCPQNYIIDESLSQPVVQVPDEPHVAVLNSEDLWGKAELVTAWVS</sequence>
<organism evidence="1 2">
    <name type="scientific">Rhododendron molle</name>
    <name type="common">Chinese azalea</name>
    <name type="synonym">Azalea mollis</name>
    <dbReference type="NCBI Taxonomy" id="49168"/>
    <lineage>
        <taxon>Eukaryota</taxon>
        <taxon>Viridiplantae</taxon>
        <taxon>Streptophyta</taxon>
        <taxon>Embryophyta</taxon>
        <taxon>Tracheophyta</taxon>
        <taxon>Spermatophyta</taxon>
        <taxon>Magnoliopsida</taxon>
        <taxon>eudicotyledons</taxon>
        <taxon>Gunneridae</taxon>
        <taxon>Pentapetalae</taxon>
        <taxon>asterids</taxon>
        <taxon>Ericales</taxon>
        <taxon>Ericaceae</taxon>
        <taxon>Ericoideae</taxon>
        <taxon>Rhodoreae</taxon>
        <taxon>Rhododendron</taxon>
    </lineage>
</organism>
<protein>
    <submittedName>
        <fullName evidence="1">Uncharacterized protein</fullName>
    </submittedName>
</protein>
<dbReference type="EMBL" id="CM046400">
    <property type="protein sequence ID" value="KAI8524389.1"/>
    <property type="molecule type" value="Genomic_DNA"/>
</dbReference>
<name>A0ACC0L7M3_RHOML</name>
<keyword evidence="2" id="KW-1185">Reference proteome</keyword>
<evidence type="ECO:0000313" key="2">
    <source>
        <dbReference type="Proteomes" id="UP001062846"/>
    </source>
</evidence>
<dbReference type="Proteomes" id="UP001062846">
    <property type="component" value="Chromosome 13"/>
</dbReference>
<evidence type="ECO:0000313" key="1">
    <source>
        <dbReference type="EMBL" id="KAI8524389.1"/>
    </source>
</evidence>
<reference evidence="1" key="1">
    <citation type="submission" date="2022-02" db="EMBL/GenBank/DDBJ databases">
        <title>Plant Genome Project.</title>
        <authorList>
            <person name="Zhang R.-G."/>
        </authorList>
    </citation>
    <scope>NUCLEOTIDE SEQUENCE</scope>
    <source>
        <strain evidence="1">AT1</strain>
    </source>
</reference>